<evidence type="ECO:0000256" key="3">
    <source>
        <dbReference type="ARBA" id="ARBA00022692"/>
    </source>
</evidence>
<protein>
    <recommendedName>
        <fullName evidence="8">Integral membrane bound transporter domain-containing protein</fullName>
    </recommendedName>
</protein>
<feature type="transmembrane region" description="Helical" evidence="7">
    <location>
        <begin position="415"/>
        <end position="433"/>
    </location>
</feature>
<feature type="transmembrane region" description="Helical" evidence="7">
    <location>
        <begin position="71"/>
        <end position="92"/>
    </location>
</feature>
<dbReference type="Pfam" id="PF13515">
    <property type="entry name" value="FUSC_2"/>
    <property type="match status" value="1"/>
</dbReference>
<keyword evidence="10" id="KW-1185">Reference proteome</keyword>
<evidence type="ECO:0000256" key="1">
    <source>
        <dbReference type="ARBA" id="ARBA00004651"/>
    </source>
</evidence>
<evidence type="ECO:0000313" key="10">
    <source>
        <dbReference type="Proteomes" id="UP001501803"/>
    </source>
</evidence>
<gene>
    <name evidence="9" type="ORF">GCM10022381_03900</name>
</gene>
<name>A0ABP7K3I6_9MICO</name>
<comment type="similarity">
    <text evidence="6">Belongs to the YccS/YhfK family.</text>
</comment>
<feature type="transmembrane region" description="Helical" evidence="7">
    <location>
        <begin position="6"/>
        <end position="25"/>
    </location>
</feature>
<evidence type="ECO:0000259" key="8">
    <source>
        <dbReference type="Pfam" id="PF13515"/>
    </source>
</evidence>
<feature type="transmembrane region" description="Helical" evidence="7">
    <location>
        <begin position="462"/>
        <end position="481"/>
    </location>
</feature>
<keyword evidence="4 7" id="KW-1133">Transmembrane helix</keyword>
<dbReference type="PANTHER" id="PTHR30509">
    <property type="entry name" value="P-HYDROXYBENZOIC ACID EFFLUX PUMP SUBUNIT-RELATED"/>
    <property type="match status" value="1"/>
</dbReference>
<evidence type="ECO:0000256" key="2">
    <source>
        <dbReference type="ARBA" id="ARBA00022475"/>
    </source>
</evidence>
<reference evidence="10" key="1">
    <citation type="journal article" date="2019" name="Int. J. Syst. Evol. Microbiol.">
        <title>The Global Catalogue of Microorganisms (GCM) 10K type strain sequencing project: providing services to taxonomists for standard genome sequencing and annotation.</title>
        <authorList>
            <consortium name="The Broad Institute Genomics Platform"/>
            <consortium name="The Broad Institute Genome Sequencing Center for Infectious Disease"/>
            <person name="Wu L."/>
            <person name="Ma J."/>
        </authorList>
    </citation>
    <scope>NUCLEOTIDE SEQUENCE [LARGE SCALE GENOMIC DNA]</scope>
    <source>
        <strain evidence="10">JCM 17021</strain>
    </source>
</reference>
<keyword evidence="3 7" id="KW-0812">Transmembrane</keyword>
<proteinExistence type="inferred from homology"/>
<dbReference type="EMBL" id="BAABCN010000002">
    <property type="protein sequence ID" value="GAA3863057.1"/>
    <property type="molecule type" value="Genomic_DNA"/>
</dbReference>
<feature type="transmembrane region" description="Helical" evidence="7">
    <location>
        <begin position="439"/>
        <end position="455"/>
    </location>
</feature>
<comment type="subcellular location">
    <subcellularLocation>
        <location evidence="1">Cell membrane</location>
        <topology evidence="1">Multi-pass membrane protein</topology>
    </subcellularLocation>
</comment>
<accession>A0ABP7K3I6</accession>
<feature type="transmembrane region" description="Helical" evidence="7">
    <location>
        <begin position="872"/>
        <end position="890"/>
    </location>
</feature>
<evidence type="ECO:0000256" key="6">
    <source>
        <dbReference type="ARBA" id="ARBA00043993"/>
    </source>
</evidence>
<dbReference type="Proteomes" id="UP001501803">
    <property type="component" value="Unassembled WGS sequence"/>
</dbReference>
<evidence type="ECO:0000256" key="4">
    <source>
        <dbReference type="ARBA" id="ARBA00022989"/>
    </source>
</evidence>
<organism evidence="9 10">
    <name type="scientific">Leifsonia kafniensis</name>
    <dbReference type="NCBI Taxonomy" id="475957"/>
    <lineage>
        <taxon>Bacteria</taxon>
        <taxon>Bacillati</taxon>
        <taxon>Actinomycetota</taxon>
        <taxon>Actinomycetes</taxon>
        <taxon>Micrococcales</taxon>
        <taxon>Microbacteriaceae</taxon>
        <taxon>Leifsonia</taxon>
    </lineage>
</organism>
<feature type="transmembrane region" description="Helical" evidence="7">
    <location>
        <begin position="821"/>
        <end position="837"/>
    </location>
</feature>
<comment type="caution">
    <text evidence="9">The sequence shown here is derived from an EMBL/GenBank/DDBJ whole genome shotgun (WGS) entry which is preliminary data.</text>
</comment>
<dbReference type="InterPro" id="IPR049453">
    <property type="entry name" value="Memb_transporter_dom"/>
</dbReference>
<feature type="transmembrane region" description="Helical" evidence="7">
    <location>
        <begin position="37"/>
        <end position="59"/>
    </location>
</feature>
<evidence type="ECO:0000313" key="9">
    <source>
        <dbReference type="EMBL" id="GAA3863057.1"/>
    </source>
</evidence>
<evidence type="ECO:0000256" key="7">
    <source>
        <dbReference type="SAM" id="Phobius"/>
    </source>
</evidence>
<evidence type="ECO:0000256" key="5">
    <source>
        <dbReference type="ARBA" id="ARBA00023136"/>
    </source>
</evidence>
<keyword evidence="5 7" id="KW-0472">Membrane</keyword>
<feature type="transmembrane region" description="Helical" evidence="7">
    <location>
        <begin position="799"/>
        <end position="815"/>
    </location>
</feature>
<sequence>MVTVVAWLCGVILGFGLIYFGLMPGDGFQYSGAHQNLFGALLFSAAQLSTVGTSALSANTDVLRFLSITETLTGVALISLILTFLLGVYDVISNLSALSAKFFSASRGAGDPVKSLAPFFVNGEPNGIDSHLQAISDSFGSYTDGLRLHHAAYYFQSGRDDFSLPYSVRMLGGTIGALRWGLPTGHPASAIPVLIPLTFQFDRFGDYLHPRLRWRSSDVPETVAREDFVRQLAGSASEEHSDRWVARFRTLNREMADLAGTTPLHDLDDAYARYVQWLPFAYRSQQITTAVSRDLDYQPIIIAGEEPPIGPTFSATTGIPVVDAGERQSDRSVSSPSSSKLRSFWERRVILVDPGYARLIAAARALIAAAGASVTLYLLFTAAGADAFPSAFFGGMMAMFTASATGKTRTQKHRFAGLLAIIPVVGAVGLSAAIPHDSYWTTIALVIVAFIGIGIGRFGPAWAGLGQLAFVSYYFTLLLRLSPQEAGLYAAAAIVGVVWSFVLPFIVSPGKASRTLGGGVHAFRQRLIRALDPLIDTVSWARWDPDLRKRVRVDMLQVHRSAAFLAGQLTGTDPDVDLNAMQAAALRLRVFDVELAAINLTTAAREVTGAGIPIALRAQLAGELQVLQDHLRGYPALPAWATGAPSSRAIDAEELPPNSVDLRSREDWPESARRLHVAIVELRRVADALHSAQAVDLNLADPTRSLSADEATNTDDVTVDPTVDDVLTLTDPSGGIPSASTDRFTPTGRRAVQAALSTGLALTVGSLVSTTHQYWAAMPAYQVVGSTDGETFVKGAQRIVGTIVGAAIGFGVAISTEANPAVVLPLLAVCVFASAYYRAVSSPVTTFWQTMLFALLYEFLGKLSTETVELRILETIIGAAIALLVARLVLPLRTRKKLNREITELLRIVDQMTASCLTQLGRGIVESRESRIDRLLALNRQMDLINATAVPLRRASGAMDLGGIEGQLTAIWALVYYTRHLVMATERTPLGASGISADEWARIHGVTRDNLTSLAAVLNGDLPGDVAESIDPPEESDAGQPLTGSVAAALRQLERLNQAALILMEDVTPDAVRPRQVKIASFLE</sequence>
<feature type="transmembrane region" description="Helical" evidence="7">
    <location>
        <begin position="487"/>
        <end position="507"/>
    </location>
</feature>
<feature type="domain" description="Integral membrane bound transporter" evidence="8">
    <location>
        <begin position="760"/>
        <end position="885"/>
    </location>
</feature>
<keyword evidence="2" id="KW-1003">Cell membrane</keyword>
<dbReference type="PANTHER" id="PTHR30509:SF9">
    <property type="entry name" value="MULTIDRUG RESISTANCE PROTEIN MDTO"/>
    <property type="match status" value="1"/>
</dbReference>